<dbReference type="EMBL" id="CP121194">
    <property type="protein sequence ID" value="XBH11614.1"/>
    <property type="molecule type" value="Genomic_DNA"/>
</dbReference>
<dbReference type="InterPro" id="IPR029044">
    <property type="entry name" value="Nucleotide-diphossugar_trans"/>
</dbReference>
<reference evidence="8" key="1">
    <citation type="submission" date="2023-03" db="EMBL/GenBank/DDBJ databases">
        <title>Edaphobacter sp.</title>
        <authorList>
            <person name="Huber K.J."/>
            <person name="Papendorf J."/>
            <person name="Pilke C."/>
            <person name="Bunk B."/>
            <person name="Sproeer C."/>
            <person name="Pester M."/>
        </authorList>
    </citation>
    <scope>NUCLEOTIDE SEQUENCE</scope>
    <source>
        <strain evidence="8">DSM 109919</strain>
        <strain evidence="9">DSM 109920</strain>
    </source>
</reference>
<dbReference type="CDD" id="cd06423">
    <property type="entry name" value="CESA_like"/>
    <property type="match status" value="1"/>
</dbReference>
<feature type="domain" description="GH18" evidence="7">
    <location>
        <begin position="96"/>
        <end position="446"/>
    </location>
</feature>
<feature type="transmembrane region" description="Helical" evidence="5">
    <location>
        <begin position="1094"/>
        <end position="1115"/>
    </location>
</feature>
<dbReference type="PANTHER" id="PTHR43630:SF1">
    <property type="entry name" value="POLY-BETA-1,6-N-ACETYL-D-GLUCOSAMINE SYNTHASE"/>
    <property type="match status" value="1"/>
</dbReference>
<proteinExistence type="inferred from homology"/>
<dbReference type="Pfam" id="PF01522">
    <property type="entry name" value="Polysacc_deac_1"/>
    <property type="match status" value="1"/>
</dbReference>
<dbReference type="Pfam" id="PF13641">
    <property type="entry name" value="Glyco_tranf_2_3"/>
    <property type="match status" value="1"/>
</dbReference>
<evidence type="ECO:0000256" key="5">
    <source>
        <dbReference type="SAM" id="Phobius"/>
    </source>
</evidence>
<dbReference type="CDD" id="cd10962">
    <property type="entry name" value="CE4_GT2-like"/>
    <property type="match status" value="1"/>
</dbReference>
<evidence type="ECO:0000256" key="3">
    <source>
        <dbReference type="ARBA" id="ARBA00022679"/>
    </source>
</evidence>
<dbReference type="KEGG" id="epl:P4G45_07780"/>
<dbReference type="Gene3D" id="3.90.550.10">
    <property type="entry name" value="Spore Coat Polysaccharide Biosynthesis Protein SpsA, Chain A"/>
    <property type="match status" value="1"/>
</dbReference>
<dbReference type="AlphaFoldDB" id="A0AAU7D1F3"/>
<dbReference type="GO" id="GO:0008061">
    <property type="term" value="F:chitin binding"/>
    <property type="evidence" value="ECO:0007669"/>
    <property type="project" value="InterPro"/>
</dbReference>
<dbReference type="Gene3D" id="3.10.50.10">
    <property type="match status" value="1"/>
</dbReference>
<dbReference type="InterPro" id="IPR029070">
    <property type="entry name" value="Chitinase_insertion_sf"/>
</dbReference>
<dbReference type="EC" id="2.4.-.-" evidence="8"/>
<evidence type="ECO:0000259" key="7">
    <source>
        <dbReference type="PROSITE" id="PS51910"/>
    </source>
</evidence>
<keyword evidence="3 8" id="KW-0808">Transferase</keyword>
<evidence type="ECO:0000256" key="2">
    <source>
        <dbReference type="ARBA" id="ARBA00022676"/>
    </source>
</evidence>
<feature type="transmembrane region" description="Helical" evidence="5">
    <location>
        <begin position="20"/>
        <end position="40"/>
    </location>
</feature>
<dbReference type="Gene3D" id="3.20.20.80">
    <property type="entry name" value="Glycosidases"/>
    <property type="match status" value="1"/>
</dbReference>
<dbReference type="Pfam" id="PF00704">
    <property type="entry name" value="Glyco_hydro_18"/>
    <property type="match status" value="1"/>
</dbReference>
<dbReference type="SUPFAM" id="SSF88713">
    <property type="entry name" value="Glycoside hydrolase/deacetylase"/>
    <property type="match status" value="1"/>
</dbReference>
<keyword evidence="5" id="KW-1133">Transmembrane helix</keyword>
<keyword evidence="2 8" id="KW-0328">Glycosyltransferase</keyword>
<feature type="domain" description="NodB homology" evidence="6">
    <location>
        <begin position="519"/>
        <end position="717"/>
    </location>
</feature>
<evidence type="ECO:0000313" key="8">
    <source>
        <dbReference type="EMBL" id="XBH11614.1"/>
    </source>
</evidence>
<evidence type="ECO:0000256" key="1">
    <source>
        <dbReference type="ARBA" id="ARBA00006739"/>
    </source>
</evidence>
<dbReference type="PROSITE" id="PS51677">
    <property type="entry name" value="NODB"/>
    <property type="match status" value="1"/>
</dbReference>
<accession>A0AAU7D1F3</accession>
<name>A0AAU7D1F3_9BACT</name>
<dbReference type="PANTHER" id="PTHR43630">
    <property type="entry name" value="POLY-BETA-1,6-N-ACETYL-D-GLUCOSAMINE SYNTHASE"/>
    <property type="match status" value="1"/>
</dbReference>
<accession>A0AAU7DAL6</accession>
<evidence type="ECO:0000313" key="9">
    <source>
        <dbReference type="EMBL" id="XBH15097.1"/>
    </source>
</evidence>
<dbReference type="GO" id="GO:0016757">
    <property type="term" value="F:glycosyltransferase activity"/>
    <property type="evidence" value="ECO:0007669"/>
    <property type="project" value="UniProtKB-KW"/>
</dbReference>
<feature type="region of interest" description="Disordered" evidence="4">
    <location>
        <begin position="340"/>
        <end position="359"/>
    </location>
</feature>
<comment type="similarity">
    <text evidence="1">Belongs to the glycosyltransferase 2 family.</text>
</comment>
<protein>
    <submittedName>
        <fullName evidence="8">Glycosyltransferase</fullName>
        <ecNumber evidence="8">2.4.-.-</ecNumber>
    </submittedName>
</protein>
<dbReference type="SMART" id="SM00636">
    <property type="entry name" value="Glyco_18"/>
    <property type="match status" value="1"/>
</dbReference>
<dbReference type="GO" id="GO:0005975">
    <property type="term" value="P:carbohydrate metabolic process"/>
    <property type="evidence" value="ECO:0007669"/>
    <property type="project" value="InterPro"/>
</dbReference>
<dbReference type="Gene3D" id="3.20.20.370">
    <property type="entry name" value="Glycoside hydrolase/deacetylase"/>
    <property type="match status" value="1"/>
</dbReference>
<dbReference type="EMBL" id="CP121195">
    <property type="protein sequence ID" value="XBH15097.1"/>
    <property type="molecule type" value="Genomic_DNA"/>
</dbReference>
<dbReference type="SUPFAM" id="SSF53448">
    <property type="entry name" value="Nucleotide-diphospho-sugar transferases"/>
    <property type="match status" value="1"/>
</dbReference>
<dbReference type="SUPFAM" id="SSF51445">
    <property type="entry name" value="(Trans)glycosidases"/>
    <property type="match status" value="1"/>
</dbReference>
<dbReference type="InterPro" id="IPR017853">
    <property type="entry name" value="GH"/>
</dbReference>
<dbReference type="InterPro" id="IPR011583">
    <property type="entry name" value="Chitinase_II/V-like_cat"/>
</dbReference>
<keyword evidence="5" id="KW-0812">Transmembrane</keyword>
<keyword evidence="5" id="KW-0472">Membrane</keyword>
<organism evidence="8">
    <name type="scientific">Edaphobacter paludis</name>
    <dbReference type="NCBI Taxonomy" id="3035702"/>
    <lineage>
        <taxon>Bacteria</taxon>
        <taxon>Pseudomonadati</taxon>
        <taxon>Acidobacteriota</taxon>
        <taxon>Terriglobia</taxon>
        <taxon>Terriglobales</taxon>
        <taxon>Acidobacteriaceae</taxon>
        <taxon>Edaphobacter</taxon>
    </lineage>
</organism>
<dbReference type="PROSITE" id="PS51910">
    <property type="entry name" value="GH18_2"/>
    <property type="match status" value="1"/>
</dbReference>
<sequence>MNKQIFYDPLRKRWKRLRRILDILALLGFLLITVFLVGLLRTKPLPELSFQTQKRNYRTLTNPRKPVLKPGQKLRLSPHRKTDLKPSDVTLNSGEGLRAAYYVEWDPASYSSLKQHIKQVDLLFPEWLHVVTPDGNLTSFTIDNRPFQVVDSGGVHSVDQEFKVARTIAENHVDTEVFPLVNNYDPVKGVFLPSIGDFLEDDSARANFLKQLDTFFAANPNYHGLSLDFEEIPSDAQPGYNSLIAAIYSDFQQRHLRLYVNTPVGDDDFNLKYIADHSDGLLLMNYDLHQTDSGPGPIAPQDWFIDNLKNVLKIVPKQKIICAIGSYGYDWSLAMPPASSGKQAKSKKQPPPKVLTSQNLSTQEAWQEAYDSGSDIDLDDNSLNAHFAYDDEDAHVRHQVWFLDAVTVLNEMRAARALGLETFALWRLGSEDNSLWKIWDNPTKGDPLKDLATVEPGYDVDTEGDGDILRITRKPQNGQRTMTLDDDASIPLNYRSITDETMDSLPLSYTIQQYGYHPNEVALSFDDGPDPQWTPKILDILKRYGVHATFLMIGEVAENNVGVMQRVYREGHEIGNHTFTHPDISDISNAQVDLQLNLTERLFASKLGVQPLYFRPPYSIDQEPDTNDQAAPVDRIQSLGYVILGNKIDTNDWDEHPRKSPQEIIDSVFQQINDMQARPWTKGSVILLHDGGGDRSATVAALPKLIEALRAHGYKIVNVSDLIGKTRAEVMPPLTPRQRWLARADSITFFVVGFFNNFIVGVFFVGDILMSARLIIMGICAVIDRLRKRKNYATPEYLPKVAVVIPAYNEETVIVRTIRSVMMSTYKNLRIIVVDDGSTDKTYDVARAAYPADIASGRLTIMTKPNAGKAEALNFALPYIDEEIYVGIDADTVIAHDAIARLVPNFANPKIGAVAGNAKVGNKVNLWTRWQALEYITSQNFERRALDLFDVVTVVPGAIGAWRTSIVKAGGGYHSNTVAEDADLTMNILEQGYSSIYEDAALAFTEAPVTADGLMRQRFRWSFGILQAIWKHRGAFTKHKALGFFALPNTLVFQILLPLVSPLIDLMFVVGVVTYYIDKHFHPETTSAASLEKLIVFFLAFLMIDFVTSALAFALERKHPASKGDGWLLFHIWIQRFTYRQVFSVVLFKTIKRAIDGKPFNWDKLDRTAKMSKSTDQLTEAGS</sequence>
<dbReference type="InterPro" id="IPR001223">
    <property type="entry name" value="Glyco_hydro18_cat"/>
</dbReference>
<evidence type="ECO:0000256" key="4">
    <source>
        <dbReference type="SAM" id="MobiDB-lite"/>
    </source>
</evidence>
<evidence type="ECO:0000259" key="6">
    <source>
        <dbReference type="PROSITE" id="PS51677"/>
    </source>
</evidence>
<dbReference type="RefSeq" id="WP_348269105.1">
    <property type="nucleotide sequence ID" value="NZ_CP121194.1"/>
</dbReference>
<dbReference type="GO" id="GO:0016810">
    <property type="term" value="F:hydrolase activity, acting on carbon-nitrogen (but not peptide) bonds"/>
    <property type="evidence" value="ECO:0007669"/>
    <property type="project" value="InterPro"/>
</dbReference>
<gene>
    <name evidence="8" type="ORF">P4G45_07780</name>
    <name evidence="9" type="ORF">P8936_08015</name>
</gene>
<dbReference type="InterPro" id="IPR011330">
    <property type="entry name" value="Glyco_hydro/deAcase_b/a-brl"/>
</dbReference>
<dbReference type="InterPro" id="IPR002509">
    <property type="entry name" value="NODB_dom"/>
</dbReference>
<feature type="transmembrane region" description="Helical" evidence="5">
    <location>
        <begin position="1041"/>
        <end position="1074"/>
    </location>
</feature>